<dbReference type="OrthoDB" id="9812878at2"/>
<dbReference type="Pfam" id="PF03180">
    <property type="entry name" value="Lipoprotein_9"/>
    <property type="match status" value="1"/>
</dbReference>
<dbReference type="RefSeq" id="WP_144388650.1">
    <property type="nucleotide sequence ID" value="NZ_CANNCB010000006.1"/>
</dbReference>
<proteinExistence type="inferred from homology"/>
<dbReference type="PANTHER" id="PTHR30429">
    <property type="entry name" value="D-METHIONINE-BINDING LIPOPROTEIN METQ"/>
    <property type="match status" value="1"/>
</dbReference>
<dbReference type="NCBIfam" id="NF008285">
    <property type="entry name" value="PRK11063.1"/>
    <property type="match status" value="1"/>
</dbReference>
<dbReference type="EMBL" id="VMKJ01000028">
    <property type="protein sequence ID" value="TVO34816.1"/>
    <property type="molecule type" value="Genomic_DNA"/>
</dbReference>
<dbReference type="GO" id="GO:0016020">
    <property type="term" value="C:membrane"/>
    <property type="evidence" value="ECO:0007669"/>
    <property type="project" value="UniProtKB-SubCell"/>
</dbReference>
<reference evidence="8 9" key="1">
    <citation type="submission" date="2019-07" db="EMBL/GenBank/DDBJ databases">
        <title>The draft genome sequence of Vibrio algivorus M1486.</title>
        <authorList>
            <person name="Meng X."/>
        </authorList>
    </citation>
    <scope>NUCLEOTIDE SEQUENCE [LARGE SCALE GENOMIC DNA]</scope>
    <source>
        <strain evidence="8 9">M1486</strain>
    </source>
</reference>
<evidence type="ECO:0000313" key="8">
    <source>
        <dbReference type="EMBL" id="TVO34816.1"/>
    </source>
</evidence>
<dbReference type="SUPFAM" id="SSF53850">
    <property type="entry name" value="Periplasmic binding protein-like II"/>
    <property type="match status" value="1"/>
</dbReference>
<dbReference type="InterPro" id="IPR004872">
    <property type="entry name" value="Lipoprotein_NlpA"/>
</dbReference>
<dbReference type="PANTHER" id="PTHR30429:SF1">
    <property type="entry name" value="D-METHIONINE-BINDING LIPOPROTEIN METQ-RELATED"/>
    <property type="match status" value="1"/>
</dbReference>
<feature type="signal peptide" evidence="7">
    <location>
        <begin position="1"/>
        <end position="24"/>
    </location>
</feature>
<evidence type="ECO:0000256" key="4">
    <source>
        <dbReference type="ARBA" id="ARBA00023139"/>
    </source>
</evidence>
<dbReference type="PIRSF" id="PIRSF002854">
    <property type="entry name" value="MetQ"/>
    <property type="match status" value="1"/>
</dbReference>
<evidence type="ECO:0000256" key="3">
    <source>
        <dbReference type="ARBA" id="ARBA00023136"/>
    </source>
</evidence>
<evidence type="ECO:0000256" key="6">
    <source>
        <dbReference type="PIRNR" id="PIRNR002854"/>
    </source>
</evidence>
<dbReference type="Proteomes" id="UP000319828">
    <property type="component" value="Unassembled WGS sequence"/>
</dbReference>
<dbReference type="AlphaFoldDB" id="A0A557P2C9"/>
<feature type="chain" id="PRO_5021933455" description="Lipoprotein" evidence="7">
    <location>
        <begin position="25"/>
        <end position="265"/>
    </location>
</feature>
<organism evidence="8 9">
    <name type="scientific">Vibrio algivorus</name>
    <dbReference type="NCBI Taxonomy" id="1667024"/>
    <lineage>
        <taxon>Bacteria</taxon>
        <taxon>Pseudomonadati</taxon>
        <taxon>Pseudomonadota</taxon>
        <taxon>Gammaproteobacteria</taxon>
        <taxon>Vibrionales</taxon>
        <taxon>Vibrionaceae</taxon>
        <taxon>Vibrio</taxon>
    </lineage>
</organism>
<evidence type="ECO:0000256" key="1">
    <source>
        <dbReference type="ARBA" id="ARBA00004635"/>
    </source>
</evidence>
<dbReference type="CDD" id="cd13598">
    <property type="entry name" value="PBP2_lipoprotein_IlpA_like"/>
    <property type="match status" value="1"/>
</dbReference>
<comment type="caution">
    <text evidence="8">The sequence shown here is derived from an EMBL/GenBank/DDBJ whole genome shotgun (WGS) entry which is preliminary data.</text>
</comment>
<evidence type="ECO:0000256" key="5">
    <source>
        <dbReference type="ARBA" id="ARBA00023288"/>
    </source>
</evidence>
<evidence type="ECO:0000313" key="9">
    <source>
        <dbReference type="Proteomes" id="UP000319828"/>
    </source>
</evidence>
<sequence length="265" mass="28736">MKLKSLFSAAAVATSLLLTGAANAADNTINVGVIAGPEAQVAEVAAKVAKEKYNLDVKLTIFSDYIIPNAALDDGSIDLNAFQHLPYLDKQIKDRGYKIKPVGNTFVYPIAGYSKKIKSLDELKKGDSIAIPNDPTNEGRALLLLQEKGLIKLTADAGLEATPLDIVENPKKLDFVELEAPQLPNSLQDVAIAIINNTFAAQNGLTAEEHGVFVEDKESPYVNLIVAREDNADSENVKNFVKAYQTEEVYQEAMKLFNGSVVKGW</sequence>
<comment type="similarity">
    <text evidence="6">Belongs to the nlpA lipoprotein family.</text>
</comment>
<gene>
    <name evidence="8" type="ORF">FOF44_12825</name>
</gene>
<accession>A0A557P2C9</accession>
<keyword evidence="2 7" id="KW-0732">Signal</keyword>
<name>A0A557P2C9_9VIBR</name>
<dbReference type="NCBIfam" id="TIGR00363">
    <property type="entry name" value="MetQ/NlpA family lipoprotein"/>
    <property type="match status" value="1"/>
</dbReference>
<evidence type="ECO:0000256" key="7">
    <source>
        <dbReference type="SAM" id="SignalP"/>
    </source>
</evidence>
<protein>
    <recommendedName>
        <fullName evidence="6">Lipoprotein</fullName>
    </recommendedName>
</protein>
<keyword evidence="5 6" id="KW-0449">Lipoprotein</keyword>
<keyword evidence="3" id="KW-0472">Membrane</keyword>
<dbReference type="Gene3D" id="3.40.190.10">
    <property type="entry name" value="Periplasmic binding protein-like II"/>
    <property type="match status" value="2"/>
</dbReference>
<evidence type="ECO:0000256" key="2">
    <source>
        <dbReference type="ARBA" id="ARBA00022729"/>
    </source>
</evidence>
<keyword evidence="4" id="KW-0564">Palmitate</keyword>
<comment type="subcellular location">
    <subcellularLocation>
        <location evidence="1">Membrane</location>
        <topology evidence="1">Lipid-anchor</topology>
    </subcellularLocation>
</comment>